<comment type="caution">
    <text evidence="2">The sequence shown here is derived from an EMBL/GenBank/DDBJ whole genome shotgun (WGS) entry which is preliminary data.</text>
</comment>
<name>A0A561SA90_9ACTN</name>
<dbReference type="AlphaFoldDB" id="A0A561SA90"/>
<feature type="region of interest" description="Disordered" evidence="1">
    <location>
        <begin position="1"/>
        <end position="38"/>
    </location>
</feature>
<keyword evidence="3" id="KW-1185">Reference proteome</keyword>
<dbReference type="EMBL" id="VIWT01000008">
    <property type="protein sequence ID" value="TWF71790.1"/>
    <property type="molecule type" value="Genomic_DNA"/>
</dbReference>
<gene>
    <name evidence="2" type="ORF">FHX73_18161</name>
</gene>
<organism evidence="2 3">
    <name type="scientific">Kitasatospora viridis</name>
    <dbReference type="NCBI Taxonomy" id="281105"/>
    <lineage>
        <taxon>Bacteria</taxon>
        <taxon>Bacillati</taxon>
        <taxon>Actinomycetota</taxon>
        <taxon>Actinomycetes</taxon>
        <taxon>Kitasatosporales</taxon>
        <taxon>Streptomycetaceae</taxon>
        <taxon>Kitasatospora</taxon>
    </lineage>
</organism>
<dbReference type="RefSeq" id="WP_145911580.1">
    <property type="nucleotide sequence ID" value="NZ_BAAAMZ010000022.1"/>
</dbReference>
<evidence type="ECO:0000256" key="1">
    <source>
        <dbReference type="SAM" id="MobiDB-lite"/>
    </source>
</evidence>
<reference evidence="2 3" key="1">
    <citation type="submission" date="2019-06" db="EMBL/GenBank/DDBJ databases">
        <title>Sequencing the genomes of 1000 actinobacteria strains.</title>
        <authorList>
            <person name="Klenk H.-P."/>
        </authorList>
    </citation>
    <scope>NUCLEOTIDE SEQUENCE [LARGE SCALE GENOMIC DNA]</scope>
    <source>
        <strain evidence="2 3">DSM 44826</strain>
    </source>
</reference>
<evidence type="ECO:0000313" key="3">
    <source>
        <dbReference type="Proteomes" id="UP000317940"/>
    </source>
</evidence>
<dbReference type="Proteomes" id="UP000317940">
    <property type="component" value="Unassembled WGS sequence"/>
</dbReference>
<feature type="region of interest" description="Disordered" evidence="1">
    <location>
        <begin position="286"/>
        <end position="332"/>
    </location>
</feature>
<proteinExistence type="predicted"/>
<accession>A0A561SA90</accession>
<dbReference type="OrthoDB" id="9822198at2"/>
<feature type="compositionally biased region" description="Polar residues" evidence="1">
    <location>
        <begin position="1"/>
        <end position="10"/>
    </location>
</feature>
<sequence>MTANTPSFSFRTGGHAASAAEDEARKAAQSRRSNGPEYFGIEDGESIILRMLTDDPELIWVDQHSFVPTKAAPEGVDNWPRSMTAVCRKDEALASHFDGCYICDNKLRNNFGHLATPQIRAWAFAVERELVKGDGSEALGGPSKLGVIVGIRDKTVQVEETGEDGQPTGAVHRFPKIIVINQPMKTFFAHFRQMYGLHKTVCDRDYKVSREGTGKDTAYQVSSLDPVPDLKPGTPAWDRYLQTLDTRSFNLAAIIGEKASDAYYARFFDPRFELDKDGNVVATGQGGNALTDLGASPAKPRMSGDLRAKIRGMGSPSSAPQHPASEIDEPPY</sequence>
<evidence type="ECO:0000313" key="2">
    <source>
        <dbReference type="EMBL" id="TWF71790.1"/>
    </source>
</evidence>
<protein>
    <submittedName>
        <fullName evidence="2">Uncharacterized protein</fullName>
    </submittedName>
</protein>